<reference evidence="5 6" key="1">
    <citation type="submission" date="2024-06" db="EMBL/GenBank/DDBJ databases">
        <title>Flavobacterium spp. isolated from glacier.</title>
        <authorList>
            <person name="Han D."/>
        </authorList>
    </citation>
    <scope>NUCLEOTIDE SEQUENCE [LARGE SCALE GENOMIC DNA]</scope>
    <source>
        <strain evidence="5 6">ZS1P70</strain>
    </source>
</reference>
<evidence type="ECO:0000256" key="2">
    <source>
        <dbReference type="ARBA" id="ARBA00021572"/>
    </source>
</evidence>
<comment type="caution">
    <text evidence="5">The sequence shown here is derived from an EMBL/GenBank/DDBJ whole genome shotgun (WGS) entry which is preliminary data.</text>
</comment>
<dbReference type="RefSeq" id="WP_379850187.1">
    <property type="nucleotide sequence ID" value="NZ_JBHZPY010000002.1"/>
</dbReference>
<dbReference type="InterPro" id="IPR029068">
    <property type="entry name" value="Glyas_Bleomycin-R_OHBP_Dase"/>
</dbReference>
<dbReference type="InterPro" id="IPR000335">
    <property type="entry name" value="Bleomycin-R"/>
</dbReference>
<evidence type="ECO:0000313" key="6">
    <source>
        <dbReference type="Proteomes" id="UP001600107"/>
    </source>
</evidence>
<keyword evidence="3" id="KW-0046">Antibiotic resistance</keyword>
<evidence type="ECO:0000313" key="5">
    <source>
        <dbReference type="EMBL" id="MFE3870412.1"/>
    </source>
</evidence>
<comment type="similarity">
    <text evidence="1">Belongs to the bleomycin resistance protein family.</text>
</comment>
<sequence length="133" mass="15492">MIIFGIQNYLQLLMAIARPLFRIFDYVKAKEFYIDWLGFTIDWENKPDNSPIYLQISLEGIVIHLTEHHGDCSPGARIHIENFNNLAAYHEKLLSKNYKFNIPSLDNASWSPKIICMEAIDPFGNRLTFTEEI</sequence>
<dbReference type="SUPFAM" id="SSF54593">
    <property type="entry name" value="Glyoxalase/Bleomycin resistance protein/Dihydroxybiphenyl dioxygenase"/>
    <property type="match status" value="1"/>
</dbReference>
<accession>A0ABW6I2A6</accession>
<dbReference type="EMBL" id="JBHZPY010000002">
    <property type="protein sequence ID" value="MFE3870412.1"/>
    <property type="molecule type" value="Genomic_DNA"/>
</dbReference>
<dbReference type="PROSITE" id="PS51819">
    <property type="entry name" value="VOC"/>
    <property type="match status" value="1"/>
</dbReference>
<dbReference type="InterPro" id="IPR037523">
    <property type="entry name" value="VOC_core"/>
</dbReference>
<proteinExistence type="inferred from homology"/>
<dbReference type="Proteomes" id="UP001600107">
    <property type="component" value="Unassembled WGS sequence"/>
</dbReference>
<keyword evidence="6" id="KW-1185">Reference proteome</keyword>
<evidence type="ECO:0000256" key="1">
    <source>
        <dbReference type="ARBA" id="ARBA00011051"/>
    </source>
</evidence>
<protein>
    <recommendedName>
        <fullName evidence="2">Bleomycin resistance protein</fullName>
    </recommendedName>
</protein>
<feature type="domain" description="VOC" evidence="4">
    <location>
        <begin position="15"/>
        <end position="132"/>
    </location>
</feature>
<gene>
    <name evidence="5" type="ORF">ACFX5F_04165</name>
</gene>
<evidence type="ECO:0000259" key="4">
    <source>
        <dbReference type="PROSITE" id="PS51819"/>
    </source>
</evidence>
<dbReference type="Pfam" id="PF19581">
    <property type="entry name" value="Glyoxalase_7"/>
    <property type="match status" value="1"/>
</dbReference>
<evidence type="ECO:0000256" key="3">
    <source>
        <dbReference type="ARBA" id="ARBA00023251"/>
    </source>
</evidence>
<name>A0ABW6I2A6_9FLAO</name>
<dbReference type="Gene3D" id="3.10.180.10">
    <property type="entry name" value="2,3-Dihydroxybiphenyl 1,2-Dioxygenase, domain 1"/>
    <property type="match status" value="1"/>
</dbReference>
<organism evidence="5 6">
    <name type="scientific">Flavobacterium zhoui</name>
    <dbReference type="NCBI Taxonomy" id="3230414"/>
    <lineage>
        <taxon>Bacteria</taxon>
        <taxon>Pseudomonadati</taxon>
        <taxon>Bacteroidota</taxon>
        <taxon>Flavobacteriia</taxon>
        <taxon>Flavobacteriales</taxon>
        <taxon>Flavobacteriaceae</taxon>
        <taxon>Flavobacterium</taxon>
    </lineage>
</organism>